<proteinExistence type="predicted"/>
<accession>A0AAV9N406</accession>
<evidence type="ECO:0000256" key="4">
    <source>
        <dbReference type="ARBA" id="ARBA00023136"/>
    </source>
</evidence>
<sequence>MSAPILGAFITHASKPEVSVSGLSPVLHRDQVFTSQPTHHELDELKWGERLNGPKLTPEAHVSIDQSFSRPEEELESSQGVVSPHDRVVDAFIPSASNPPRNRWRLAAAGVMFLLMGLNDAATGALIPYLEKEYNISYGVVSLIFITNAIGFISVVPVCQLIEAKLGRARSYVVAACLMSTGYTALVCAPPFPVVVLSFYFLGSGMGLFLAMTNTFIVNLMRGTVILGAMHGLYGVGGVVSPMIATAIVTRGIRWSYFYFIPLSLAVSSILFMGWSYKGFEDDAASPLLTTLERTASRQAASGSEITRSHLLRRALNEKTTLLGAAFIFFYQGAEVAISGWVISYLITYRNGNPTEAGYIGSGFWLGITVGRFVLTHFAHKFGEKRAVIALTVGAAAFQLLVWQVPNIIGNAVAEALVGLFLGPVYPCATAIFSKLLPRNMQVTALSVVGGMGSSGGALVPFITGMLAQKLGTVVLHPIVLISFAAMLVTWFLLPRVEKRRE</sequence>
<keyword evidence="8" id="KW-1185">Reference proteome</keyword>
<feature type="transmembrane region" description="Helical" evidence="5">
    <location>
        <begin position="106"/>
        <end position="130"/>
    </location>
</feature>
<feature type="transmembrane region" description="Helical" evidence="5">
    <location>
        <begin position="136"/>
        <end position="159"/>
    </location>
</feature>
<evidence type="ECO:0000259" key="6">
    <source>
        <dbReference type="PROSITE" id="PS50850"/>
    </source>
</evidence>
<comment type="caution">
    <text evidence="7">The sequence shown here is derived from an EMBL/GenBank/DDBJ whole genome shotgun (WGS) entry which is preliminary data.</text>
</comment>
<dbReference type="SUPFAM" id="SSF103473">
    <property type="entry name" value="MFS general substrate transporter"/>
    <property type="match status" value="1"/>
</dbReference>
<feature type="transmembrane region" description="Helical" evidence="5">
    <location>
        <begin position="256"/>
        <end position="277"/>
    </location>
</feature>
<feature type="domain" description="Major facilitator superfamily (MFS) profile" evidence="6">
    <location>
        <begin position="105"/>
        <end position="498"/>
    </location>
</feature>
<dbReference type="InterPro" id="IPR020846">
    <property type="entry name" value="MFS_dom"/>
</dbReference>
<dbReference type="PANTHER" id="PTHR23514">
    <property type="entry name" value="BYPASS OF STOP CODON PROTEIN 6"/>
    <property type="match status" value="1"/>
</dbReference>
<evidence type="ECO:0000313" key="7">
    <source>
        <dbReference type="EMBL" id="KAK5049073.1"/>
    </source>
</evidence>
<comment type="subcellular location">
    <subcellularLocation>
        <location evidence="1">Membrane</location>
        <topology evidence="1">Multi-pass membrane protein</topology>
    </subcellularLocation>
</comment>
<dbReference type="PANTHER" id="PTHR23514:SF6">
    <property type="entry name" value="MAJOR FACILITATOR SUPERFAMILY (MFS) PROFILE DOMAIN-CONTAINING PROTEIN"/>
    <property type="match status" value="1"/>
</dbReference>
<dbReference type="PROSITE" id="PS50850">
    <property type="entry name" value="MFS"/>
    <property type="match status" value="1"/>
</dbReference>
<dbReference type="FunFam" id="1.20.1250.20:FF:000286">
    <property type="entry name" value="MFS efflux transporter"/>
    <property type="match status" value="1"/>
</dbReference>
<evidence type="ECO:0000256" key="3">
    <source>
        <dbReference type="ARBA" id="ARBA00022989"/>
    </source>
</evidence>
<dbReference type="AlphaFoldDB" id="A0AAV9N406"/>
<evidence type="ECO:0000313" key="8">
    <source>
        <dbReference type="Proteomes" id="UP001358417"/>
    </source>
</evidence>
<feature type="transmembrane region" description="Helical" evidence="5">
    <location>
        <begin position="387"/>
        <end position="406"/>
    </location>
</feature>
<dbReference type="EMBL" id="JAVRRD010000020">
    <property type="protein sequence ID" value="KAK5049073.1"/>
    <property type="molecule type" value="Genomic_DNA"/>
</dbReference>
<feature type="transmembrane region" description="Helical" evidence="5">
    <location>
        <begin position="232"/>
        <end position="250"/>
    </location>
</feature>
<dbReference type="GO" id="GO:0016020">
    <property type="term" value="C:membrane"/>
    <property type="evidence" value="ECO:0007669"/>
    <property type="project" value="UniProtKB-SubCell"/>
</dbReference>
<dbReference type="InterPro" id="IPR011701">
    <property type="entry name" value="MFS"/>
</dbReference>
<keyword evidence="2 5" id="KW-0812">Transmembrane</keyword>
<organism evidence="7 8">
    <name type="scientific">Exophiala bonariae</name>
    <dbReference type="NCBI Taxonomy" id="1690606"/>
    <lineage>
        <taxon>Eukaryota</taxon>
        <taxon>Fungi</taxon>
        <taxon>Dikarya</taxon>
        <taxon>Ascomycota</taxon>
        <taxon>Pezizomycotina</taxon>
        <taxon>Eurotiomycetes</taxon>
        <taxon>Chaetothyriomycetidae</taxon>
        <taxon>Chaetothyriales</taxon>
        <taxon>Herpotrichiellaceae</taxon>
        <taxon>Exophiala</taxon>
    </lineage>
</organism>
<feature type="transmembrane region" description="Helical" evidence="5">
    <location>
        <begin position="359"/>
        <end position="375"/>
    </location>
</feature>
<name>A0AAV9N406_9EURO</name>
<protein>
    <recommendedName>
        <fullName evidence="6">Major facilitator superfamily (MFS) profile domain-containing protein</fullName>
    </recommendedName>
</protein>
<feature type="transmembrane region" description="Helical" evidence="5">
    <location>
        <begin position="171"/>
        <end position="192"/>
    </location>
</feature>
<evidence type="ECO:0000256" key="1">
    <source>
        <dbReference type="ARBA" id="ARBA00004141"/>
    </source>
</evidence>
<evidence type="ECO:0000256" key="5">
    <source>
        <dbReference type="SAM" id="Phobius"/>
    </source>
</evidence>
<keyword evidence="4 5" id="KW-0472">Membrane</keyword>
<feature type="transmembrane region" description="Helical" evidence="5">
    <location>
        <begin position="445"/>
        <end position="468"/>
    </location>
</feature>
<feature type="transmembrane region" description="Helical" evidence="5">
    <location>
        <begin position="198"/>
        <end position="220"/>
    </location>
</feature>
<dbReference type="InterPro" id="IPR036259">
    <property type="entry name" value="MFS_trans_sf"/>
</dbReference>
<keyword evidence="3 5" id="KW-1133">Transmembrane helix</keyword>
<gene>
    <name evidence="7" type="ORF">LTR84_005496</name>
</gene>
<feature type="transmembrane region" description="Helical" evidence="5">
    <location>
        <begin position="474"/>
        <end position="494"/>
    </location>
</feature>
<dbReference type="Proteomes" id="UP001358417">
    <property type="component" value="Unassembled WGS sequence"/>
</dbReference>
<reference evidence="7 8" key="1">
    <citation type="submission" date="2023-08" db="EMBL/GenBank/DDBJ databases">
        <title>Black Yeasts Isolated from many extreme environments.</title>
        <authorList>
            <person name="Coleine C."/>
            <person name="Stajich J.E."/>
            <person name="Selbmann L."/>
        </authorList>
    </citation>
    <scope>NUCLEOTIDE SEQUENCE [LARGE SCALE GENOMIC DNA]</scope>
    <source>
        <strain evidence="7 8">CCFEE 5792</strain>
    </source>
</reference>
<evidence type="ECO:0000256" key="2">
    <source>
        <dbReference type="ARBA" id="ARBA00022692"/>
    </source>
</evidence>
<feature type="transmembrane region" description="Helical" evidence="5">
    <location>
        <begin position="322"/>
        <end position="347"/>
    </location>
</feature>
<dbReference type="InterPro" id="IPR051788">
    <property type="entry name" value="MFS_Transporter"/>
</dbReference>
<dbReference type="GO" id="GO:0022857">
    <property type="term" value="F:transmembrane transporter activity"/>
    <property type="evidence" value="ECO:0007669"/>
    <property type="project" value="InterPro"/>
</dbReference>
<dbReference type="Pfam" id="PF07690">
    <property type="entry name" value="MFS_1"/>
    <property type="match status" value="1"/>
</dbReference>
<dbReference type="FunFam" id="1.20.1250.20:FF:000308">
    <property type="entry name" value="MFS efflux transporter"/>
    <property type="match status" value="1"/>
</dbReference>
<feature type="transmembrane region" description="Helical" evidence="5">
    <location>
        <begin position="412"/>
        <end position="433"/>
    </location>
</feature>
<dbReference type="RefSeq" id="XP_064704278.1">
    <property type="nucleotide sequence ID" value="XM_064849064.1"/>
</dbReference>
<dbReference type="GeneID" id="89973673"/>
<dbReference type="Gene3D" id="1.20.1250.20">
    <property type="entry name" value="MFS general substrate transporter like domains"/>
    <property type="match status" value="2"/>
</dbReference>